<dbReference type="Proteomes" id="UP000190230">
    <property type="component" value="Unassembled WGS sequence"/>
</dbReference>
<evidence type="ECO:0008006" key="3">
    <source>
        <dbReference type="Google" id="ProtNLM"/>
    </source>
</evidence>
<evidence type="ECO:0000313" key="2">
    <source>
        <dbReference type="Proteomes" id="UP000190230"/>
    </source>
</evidence>
<dbReference type="EMBL" id="FUYY01000003">
    <property type="protein sequence ID" value="SKB60135.1"/>
    <property type="molecule type" value="Genomic_DNA"/>
</dbReference>
<sequence length="309" mass="36584">MKVKTICSQQLARQILKVKGYSENKNHYVFADPRGGSTWLMEIIQTIKKEPVIWEPLYLKLKNSPFKKLNFGWRQYIPEDAEWEEAKQAFDRLFSGEIYAENTLKFKTLLKLLRSESFLFKICRGHALLPWLTQNYNFHYKPIYLIRHPFAVVSSQLRHGAWEYSFNSFEIPQTPYNQHYLEHEAFLKTIKTKEEALVANWCLSNSIPLKHPENNRSWITINYEELVLKPEDSINRILKSWKCNYDVSSIDFRRNSATTKPDSPALVTERLANWEKYFNSSQLDRMGAVLDYFEVKNYSKSNPMPEKSF</sequence>
<dbReference type="AlphaFoldDB" id="A0A1T5CKU5"/>
<dbReference type="RefSeq" id="WP_079720880.1">
    <property type="nucleotide sequence ID" value="NZ_FUYY01000003.1"/>
</dbReference>
<organism evidence="1 2">
    <name type="scientific">Salegentibacter holothuriorum</name>
    <dbReference type="NCBI Taxonomy" id="241145"/>
    <lineage>
        <taxon>Bacteria</taxon>
        <taxon>Pseudomonadati</taxon>
        <taxon>Bacteroidota</taxon>
        <taxon>Flavobacteriia</taxon>
        <taxon>Flavobacteriales</taxon>
        <taxon>Flavobacteriaceae</taxon>
        <taxon>Salegentibacter</taxon>
    </lineage>
</organism>
<dbReference type="Gene3D" id="3.40.50.300">
    <property type="entry name" value="P-loop containing nucleotide triphosphate hydrolases"/>
    <property type="match status" value="1"/>
</dbReference>
<name>A0A1T5CKU5_9FLAO</name>
<dbReference type="SUPFAM" id="SSF52540">
    <property type="entry name" value="P-loop containing nucleoside triphosphate hydrolases"/>
    <property type="match status" value="1"/>
</dbReference>
<keyword evidence="2" id="KW-1185">Reference proteome</keyword>
<reference evidence="2" key="1">
    <citation type="submission" date="2017-02" db="EMBL/GenBank/DDBJ databases">
        <authorList>
            <person name="Varghese N."/>
            <person name="Submissions S."/>
        </authorList>
    </citation>
    <scope>NUCLEOTIDE SEQUENCE [LARGE SCALE GENOMIC DNA]</scope>
    <source>
        <strain evidence="2">DSM 23405</strain>
    </source>
</reference>
<dbReference type="InterPro" id="IPR027417">
    <property type="entry name" value="P-loop_NTPase"/>
</dbReference>
<dbReference type="OrthoDB" id="981509at2"/>
<dbReference type="STRING" id="241145.SAMN05660776_2015"/>
<proteinExistence type="predicted"/>
<evidence type="ECO:0000313" key="1">
    <source>
        <dbReference type="EMBL" id="SKB60135.1"/>
    </source>
</evidence>
<accession>A0A1T5CKU5</accession>
<protein>
    <recommendedName>
        <fullName evidence="3">Sulfotransferase domain-containing protein</fullName>
    </recommendedName>
</protein>
<gene>
    <name evidence="1" type="ORF">SAMN05660776_2015</name>
</gene>